<accession>A0A916ULT0</accession>
<reference evidence="1" key="2">
    <citation type="submission" date="2020-09" db="EMBL/GenBank/DDBJ databases">
        <authorList>
            <person name="Sun Q."/>
            <person name="Zhou Y."/>
        </authorList>
    </citation>
    <scope>NUCLEOTIDE SEQUENCE</scope>
    <source>
        <strain evidence="1">CGMCC 1.10998</strain>
    </source>
</reference>
<sequence length="227" mass="25387">MEQSEPGYGYVSLGGGGTITPQTIKPETLFRLLAEYEEMGISWDDEKRLAIELLNSALVETSLNARFLNMMFMFESLAVQEQRPQPIVDLVNSFIETTKLNAREIEDGISKDIYDTIISQLGNLKNDSINKSLQKVALEIAPNSKYMNLSADNFMRYCYNKRSNLAHGGNIGMSNEDQMKMVIELQKLSIDAIVHICKLKKITLFPEDIGPPNINMNIGPHAVVPAS</sequence>
<protein>
    <recommendedName>
        <fullName evidence="3">Apea-like HEPN domain-containing protein</fullName>
    </recommendedName>
</protein>
<evidence type="ECO:0000313" key="1">
    <source>
        <dbReference type="EMBL" id="GGC78062.1"/>
    </source>
</evidence>
<gene>
    <name evidence="1" type="ORF">GCM10011396_26570</name>
</gene>
<evidence type="ECO:0000313" key="2">
    <source>
        <dbReference type="Proteomes" id="UP000637423"/>
    </source>
</evidence>
<dbReference type="AlphaFoldDB" id="A0A916ULT0"/>
<dbReference type="RefSeq" id="WP_188566495.1">
    <property type="nucleotide sequence ID" value="NZ_BMED01000002.1"/>
</dbReference>
<evidence type="ECO:0008006" key="3">
    <source>
        <dbReference type="Google" id="ProtNLM"/>
    </source>
</evidence>
<keyword evidence="2" id="KW-1185">Reference proteome</keyword>
<comment type="caution">
    <text evidence="1">The sequence shown here is derived from an EMBL/GenBank/DDBJ whole genome shotgun (WGS) entry which is preliminary data.</text>
</comment>
<name>A0A916ULT0_9BURK</name>
<dbReference type="Proteomes" id="UP000637423">
    <property type="component" value="Unassembled WGS sequence"/>
</dbReference>
<proteinExistence type="predicted"/>
<reference evidence="1" key="1">
    <citation type="journal article" date="2014" name="Int. J. Syst. Evol. Microbiol.">
        <title>Complete genome sequence of Corynebacterium casei LMG S-19264T (=DSM 44701T), isolated from a smear-ripened cheese.</title>
        <authorList>
            <consortium name="US DOE Joint Genome Institute (JGI-PGF)"/>
            <person name="Walter F."/>
            <person name="Albersmeier A."/>
            <person name="Kalinowski J."/>
            <person name="Ruckert C."/>
        </authorList>
    </citation>
    <scope>NUCLEOTIDE SEQUENCE</scope>
    <source>
        <strain evidence="1">CGMCC 1.10998</strain>
    </source>
</reference>
<dbReference type="EMBL" id="BMED01000002">
    <property type="protein sequence ID" value="GGC78062.1"/>
    <property type="molecule type" value="Genomic_DNA"/>
</dbReference>
<organism evidence="1 2">
    <name type="scientific">Undibacterium terreum</name>
    <dbReference type="NCBI Taxonomy" id="1224302"/>
    <lineage>
        <taxon>Bacteria</taxon>
        <taxon>Pseudomonadati</taxon>
        <taxon>Pseudomonadota</taxon>
        <taxon>Betaproteobacteria</taxon>
        <taxon>Burkholderiales</taxon>
        <taxon>Oxalobacteraceae</taxon>
        <taxon>Undibacterium</taxon>
    </lineage>
</organism>